<proteinExistence type="inferred from homology"/>
<organism evidence="5 6">
    <name type="scientific">Mesorhizobium marinum</name>
    <dbReference type="NCBI Taxonomy" id="3228790"/>
    <lineage>
        <taxon>Bacteria</taxon>
        <taxon>Pseudomonadati</taxon>
        <taxon>Pseudomonadota</taxon>
        <taxon>Alphaproteobacteria</taxon>
        <taxon>Hyphomicrobiales</taxon>
        <taxon>Phyllobacteriaceae</taxon>
        <taxon>Mesorhizobium</taxon>
    </lineage>
</organism>
<dbReference type="Pfam" id="PF25973">
    <property type="entry name" value="BSH_CzcB"/>
    <property type="match status" value="1"/>
</dbReference>
<dbReference type="Pfam" id="PF25954">
    <property type="entry name" value="Beta-barrel_RND_2"/>
    <property type="match status" value="1"/>
</dbReference>
<reference evidence="5 6" key="1">
    <citation type="submission" date="2024-06" db="EMBL/GenBank/DDBJ databases">
        <authorList>
            <person name="Tuo L."/>
        </authorList>
    </citation>
    <scope>NUCLEOTIDE SEQUENCE [LARGE SCALE GENOMIC DNA]</scope>
    <source>
        <strain evidence="5 6">ZMM04-5</strain>
    </source>
</reference>
<keyword evidence="2" id="KW-0732">Signal</keyword>
<protein>
    <submittedName>
        <fullName evidence="5">Efflux RND transporter periplasmic adaptor subunit</fullName>
    </submittedName>
</protein>
<feature type="domain" description="CusB-like beta-barrel" evidence="3">
    <location>
        <begin position="217"/>
        <end position="286"/>
    </location>
</feature>
<dbReference type="Gene3D" id="2.40.30.170">
    <property type="match status" value="1"/>
</dbReference>
<dbReference type="InterPro" id="IPR006143">
    <property type="entry name" value="RND_pump_MFP"/>
</dbReference>
<comment type="caution">
    <text evidence="5">The sequence shown here is derived from an EMBL/GenBank/DDBJ whole genome shotgun (WGS) entry which is preliminary data.</text>
</comment>
<dbReference type="PANTHER" id="PTHR30469:SF29">
    <property type="entry name" value="BLR2860 PROTEIN"/>
    <property type="match status" value="1"/>
</dbReference>
<evidence type="ECO:0000256" key="1">
    <source>
        <dbReference type="ARBA" id="ARBA00009477"/>
    </source>
</evidence>
<dbReference type="SUPFAM" id="SSF111369">
    <property type="entry name" value="HlyD-like secretion proteins"/>
    <property type="match status" value="1"/>
</dbReference>
<comment type="similarity">
    <text evidence="1">Belongs to the membrane fusion protein (MFP) (TC 8.A.1) family.</text>
</comment>
<evidence type="ECO:0000256" key="2">
    <source>
        <dbReference type="SAM" id="SignalP"/>
    </source>
</evidence>
<gene>
    <name evidence="5" type="ORF">ABUE31_08185</name>
</gene>
<feature type="domain" description="CzcB-like barrel-sandwich hybrid" evidence="4">
    <location>
        <begin position="83"/>
        <end position="206"/>
    </location>
</feature>
<feature type="chain" id="PRO_5045729069" evidence="2">
    <location>
        <begin position="26"/>
        <end position="378"/>
    </location>
</feature>
<evidence type="ECO:0000259" key="3">
    <source>
        <dbReference type="Pfam" id="PF25954"/>
    </source>
</evidence>
<evidence type="ECO:0000313" key="6">
    <source>
        <dbReference type="Proteomes" id="UP001556196"/>
    </source>
</evidence>
<dbReference type="InterPro" id="IPR058792">
    <property type="entry name" value="Beta-barrel_RND_2"/>
</dbReference>
<dbReference type="NCBIfam" id="TIGR01730">
    <property type="entry name" value="RND_mfp"/>
    <property type="match status" value="1"/>
</dbReference>
<dbReference type="InterPro" id="IPR058647">
    <property type="entry name" value="BSH_CzcB-like"/>
</dbReference>
<keyword evidence="6" id="KW-1185">Reference proteome</keyword>
<name>A0ABV3R089_9HYPH</name>
<evidence type="ECO:0000259" key="4">
    <source>
        <dbReference type="Pfam" id="PF25973"/>
    </source>
</evidence>
<dbReference type="Proteomes" id="UP001556196">
    <property type="component" value="Unassembled WGS sequence"/>
</dbReference>
<accession>A0ABV3R089</accession>
<dbReference type="EMBL" id="JBFOCI010000002">
    <property type="protein sequence ID" value="MEW9805957.1"/>
    <property type="molecule type" value="Genomic_DNA"/>
</dbReference>
<feature type="signal peptide" evidence="2">
    <location>
        <begin position="1"/>
        <end position="25"/>
    </location>
</feature>
<evidence type="ECO:0000313" key="5">
    <source>
        <dbReference type="EMBL" id="MEW9805957.1"/>
    </source>
</evidence>
<sequence length="378" mass="39747">MAKLRFHKVAAIAVLIGVAAWVATGEFSSVGSAQNEAADSAKTEAPEEVKVLVRTVAVVTPPHIMHARAIRISGQTEAEKRVTLATRVMGIIESLPIKQGERVERGELVMQLEAEDKEAAVRMSESVVEQRQAEADAAERLVGGGNAPRLQADQARAALATAKAQLEGAKAELAQYSIYAPFNGVVDRVPVQRGSAILAGAEVATLINLDPLLAVGEVSERDLAHLRLGGPADIRLVDGKVVQGTLRYISRDASSATRTFRIEVAIPNEDKALPAGMTAEITLHAEPAEAVVLPRSVVTLGVNGDLGIRAVDKDNKVAFFPIDLVDDTPRGLVLGGIPSDARVIVAGQDLVSEGDEVKPVEADAATIQKLIGSTANGT</sequence>
<dbReference type="Gene3D" id="2.40.420.20">
    <property type="match status" value="1"/>
</dbReference>
<dbReference type="Gene3D" id="2.40.50.100">
    <property type="match status" value="1"/>
</dbReference>
<dbReference type="RefSeq" id="WP_367723037.1">
    <property type="nucleotide sequence ID" value="NZ_JBFOCI010000002.1"/>
</dbReference>
<dbReference type="PANTHER" id="PTHR30469">
    <property type="entry name" value="MULTIDRUG RESISTANCE PROTEIN MDTA"/>
    <property type="match status" value="1"/>
</dbReference>
<dbReference type="Gene3D" id="1.10.287.470">
    <property type="entry name" value="Helix hairpin bin"/>
    <property type="match status" value="1"/>
</dbReference>